<keyword evidence="7" id="KW-1185">Reference proteome</keyword>
<keyword evidence="2 4" id="KW-0560">Oxidoreductase</keyword>
<dbReference type="Gene3D" id="3.40.640.10">
    <property type="entry name" value="Type I PLP-dependent aspartate aminotransferase-like (Major domain)"/>
    <property type="match status" value="1"/>
</dbReference>
<dbReference type="InterPro" id="IPR023010">
    <property type="entry name" value="GcvPA"/>
</dbReference>
<dbReference type="NCBIfam" id="NF001696">
    <property type="entry name" value="PRK00451.1"/>
    <property type="match status" value="1"/>
</dbReference>
<evidence type="ECO:0000256" key="1">
    <source>
        <dbReference type="ARBA" id="ARBA00003788"/>
    </source>
</evidence>
<dbReference type="Proteomes" id="UP000069902">
    <property type="component" value="Chromosome cPNK"/>
</dbReference>
<dbReference type="PATRIC" id="fig|389348.3.peg.2285"/>
<name>A0A0U5JFP8_9BACT</name>
<dbReference type="InterPro" id="IPR015421">
    <property type="entry name" value="PyrdxlP-dep_Trfase_major"/>
</dbReference>
<proteinExistence type="inferred from homology"/>
<dbReference type="InterPro" id="IPR020581">
    <property type="entry name" value="GDC_P"/>
</dbReference>
<gene>
    <name evidence="4 6" type="primary">gcvPA</name>
    <name evidence="6" type="ORF">PNK_2032</name>
</gene>
<dbReference type="EC" id="1.4.4.2" evidence="4"/>
<dbReference type="HAMAP" id="MF_00712">
    <property type="entry name" value="GcvPA"/>
    <property type="match status" value="1"/>
</dbReference>
<dbReference type="STRING" id="389348.PNK_2032"/>
<feature type="domain" description="Glycine cleavage system P-protein N-terminal" evidence="5">
    <location>
        <begin position="3"/>
        <end position="438"/>
    </location>
</feature>
<dbReference type="KEGG" id="pnl:PNK_2032"/>
<dbReference type="SUPFAM" id="SSF53383">
    <property type="entry name" value="PLP-dependent transferases"/>
    <property type="match status" value="1"/>
</dbReference>
<evidence type="ECO:0000259" key="5">
    <source>
        <dbReference type="Pfam" id="PF02347"/>
    </source>
</evidence>
<evidence type="ECO:0000256" key="2">
    <source>
        <dbReference type="ARBA" id="ARBA00023002"/>
    </source>
</evidence>
<dbReference type="GO" id="GO:0019464">
    <property type="term" value="P:glycine decarboxylation via glycine cleavage system"/>
    <property type="evidence" value="ECO:0007669"/>
    <property type="project" value="UniProtKB-UniRule"/>
</dbReference>
<dbReference type="PANTHER" id="PTHR42806">
    <property type="entry name" value="GLYCINE CLEAVAGE SYSTEM P-PROTEIN"/>
    <property type="match status" value="1"/>
</dbReference>
<evidence type="ECO:0000256" key="4">
    <source>
        <dbReference type="HAMAP-Rule" id="MF_00712"/>
    </source>
</evidence>
<reference evidence="7" key="1">
    <citation type="submission" date="2015-09" db="EMBL/GenBank/DDBJ databases">
        <authorList>
            <person name="Bertelli C."/>
        </authorList>
    </citation>
    <scope>NUCLEOTIDE SEQUENCE [LARGE SCALE GENOMIC DNA]</scope>
    <source>
        <strain evidence="7">KNic</strain>
    </source>
</reference>
<dbReference type="InParanoid" id="A0A0U5JFP8"/>
<dbReference type="RefSeq" id="WP_059061849.1">
    <property type="nucleotide sequence ID" value="NZ_LN879502.1"/>
</dbReference>
<dbReference type="Gene3D" id="3.90.1150.10">
    <property type="entry name" value="Aspartate Aminotransferase, domain 1"/>
    <property type="match status" value="1"/>
</dbReference>
<accession>A0A0U5JFP8</accession>
<dbReference type="GO" id="GO:0009116">
    <property type="term" value="P:nucleoside metabolic process"/>
    <property type="evidence" value="ECO:0007669"/>
    <property type="project" value="InterPro"/>
</dbReference>
<sequence length="446" mass="48895">MDFISNKTPQIEAMLAEIGIQKIEELFASIPASLIIKPPAIDDGLSEYEGLRLMEDLAARNTFSSFDSYLGAGAYEHHVPALVGAVCSKSEFLTAYTPYQAEASQGMLQIIFEFQSAICALTGMDVANASVYDGASACAEAMLMALRHSKGRSKLLIADTLHPHYKGVIEQYLKSQNCQIEFIPYSHEGILDEAFLKAHLDEQTAAVIVQSPNFCGTLEDVKRISAAAKEKGALSILCANPIAYGLFASAAEQGADIAVGDCQPLGLSLSFGGPYAGYMACRQELVRQLPGRIVGETVDTQGRRGFVLTLQAREQHIRREKATSNICTNQALAALASLVAILWYGKEGMKALALTNYQRTAYLKQQLSQLPGIKVWNRVPSFNEFVVDFKRPVTQVVEHFRQAGIEPGIELRRYFPALETCLLLAVTETKSQEQLDRFVRAAKELV</sequence>
<dbReference type="PIRSF" id="PIRSF006815">
    <property type="entry name" value="GcvPA"/>
    <property type="match status" value="1"/>
</dbReference>
<evidence type="ECO:0000256" key="3">
    <source>
        <dbReference type="ARBA" id="ARBA00049026"/>
    </source>
</evidence>
<evidence type="ECO:0000313" key="6">
    <source>
        <dbReference type="EMBL" id="CUI17636.1"/>
    </source>
</evidence>
<dbReference type="Pfam" id="PF02347">
    <property type="entry name" value="GDC-P"/>
    <property type="match status" value="1"/>
</dbReference>
<dbReference type="AlphaFoldDB" id="A0A0U5JFP8"/>
<protein>
    <recommendedName>
        <fullName evidence="4">Probable glycine dehydrogenase (decarboxylating) subunit 1</fullName>
        <ecNumber evidence="4">1.4.4.2</ecNumber>
    </recommendedName>
    <alternativeName>
        <fullName evidence="4">Glycine cleavage system P-protein subunit 1</fullName>
    </alternativeName>
    <alternativeName>
        <fullName evidence="4">Glycine decarboxylase subunit 1</fullName>
    </alternativeName>
    <alternativeName>
        <fullName evidence="4">Glycine dehydrogenase (aminomethyl-transferring) subunit 1</fullName>
    </alternativeName>
</protein>
<dbReference type="InterPro" id="IPR015424">
    <property type="entry name" value="PyrdxlP-dep_Trfase"/>
</dbReference>
<comment type="subunit">
    <text evidence="4">The glycine cleavage system is composed of four proteins: P, T, L and H. In this organism, the P 'protein' is a heterodimer of two subunits.</text>
</comment>
<dbReference type="GO" id="GO:0004375">
    <property type="term" value="F:glycine dehydrogenase (decarboxylating) activity"/>
    <property type="evidence" value="ECO:0007669"/>
    <property type="project" value="UniProtKB-EC"/>
</dbReference>
<dbReference type="CDD" id="cd00613">
    <property type="entry name" value="GDC-P"/>
    <property type="match status" value="1"/>
</dbReference>
<dbReference type="EMBL" id="LN879502">
    <property type="protein sequence ID" value="CUI17636.1"/>
    <property type="molecule type" value="Genomic_DNA"/>
</dbReference>
<dbReference type="InterPro" id="IPR049315">
    <property type="entry name" value="GDC-P_N"/>
</dbReference>
<comment type="function">
    <text evidence="1 4">The glycine cleavage system catalyzes the degradation of glycine. The P protein binds the alpha-amino group of glycine through its pyridoxal phosphate cofactor; CO(2) is released and the remaining methylamine moiety is then transferred to the lipoamide cofactor of the H protein.</text>
</comment>
<dbReference type="InterPro" id="IPR015422">
    <property type="entry name" value="PyrdxlP-dep_Trfase_small"/>
</dbReference>
<evidence type="ECO:0000313" key="7">
    <source>
        <dbReference type="Proteomes" id="UP000069902"/>
    </source>
</evidence>
<dbReference type="PANTHER" id="PTHR42806:SF1">
    <property type="entry name" value="GLYCINE DEHYDROGENASE (DECARBOXYLATING)"/>
    <property type="match status" value="1"/>
</dbReference>
<comment type="similarity">
    <text evidence="4">Belongs to the GcvP family. N-terminal subunit subfamily.</text>
</comment>
<organism evidence="6 7">
    <name type="scientific">Candidatus Protochlamydia naegleriophila</name>
    <dbReference type="NCBI Taxonomy" id="389348"/>
    <lineage>
        <taxon>Bacteria</taxon>
        <taxon>Pseudomonadati</taxon>
        <taxon>Chlamydiota</taxon>
        <taxon>Chlamydiia</taxon>
        <taxon>Parachlamydiales</taxon>
        <taxon>Parachlamydiaceae</taxon>
        <taxon>Candidatus Protochlamydia</taxon>
    </lineage>
</organism>
<comment type="catalytic activity">
    <reaction evidence="3 4">
        <text>N(6)-[(R)-lipoyl]-L-lysyl-[glycine-cleavage complex H protein] + glycine + H(+) = N(6)-[(R)-S(8)-aminomethyldihydrolipoyl]-L-lysyl-[glycine-cleavage complex H protein] + CO2</text>
        <dbReference type="Rhea" id="RHEA:24304"/>
        <dbReference type="Rhea" id="RHEA-COMP:10494"/>
        <dbReference type="Rhea" id="RHEA-COMP:10495"/>
        <dbReference type="ChEBI" id="CHEBI:15378"/>
        <dbReference type="ChEBI" id="CHEBI:16526"/>
        <dbReference type="ChEBI" id="CHEBI:57305"/>
        <dbReference type="ChEBI" id="CHEBI:83099"/>
        <dbReference type="ChEBI" id="CHEBI:83143"/>
        <dbReference type="EC" id="1.4.4.2"/>
    </reaction>
</comment>